<dbReference type="InterPro" id="IPR003497">
    <property type="entry name" value="BRO_N_domain"/>
</dbReference>
<feature type="domain" description="Bro-N" evidence="2">
    <location>
        <begin position="1"/>
        <end position="112"/>
    </location>
</feature>
<evidence type="ECO:0000313" key="4">
    <source>
        <dbReference type="Proteomes" id="UP000203651"/>
    </source>
</evidence>
<dbReference type="KEGG" id="vg:39105782"/>
<keyword evidence="1" id="KW-0175">Coiled coil</keyword>
<evidence type="ECO:0000313" key="3">
    <source>
        <dbReference type="EMBL" id="AQQ80371.1"/>
    </source>
</evidence>
<keyword evidence="4" id="KW-1185">Reference proteome</keyword>
<reference evidence="3 4" key="1">
    <citation type="journal article" date="2017" name="PLoS ONE">
        <title>The Complete Genome Sequence of a Second Distinct Betabaculovirus from the True Armyworm, Mythimna unipuncta.</title>
        <authorList>
            <person name="Harrison R.L."/>
            <person name="Rowley D.L."/>
            <person name="Mowery J."/>
            <person name="Bauchan G.R."/>
            <person name="Theilmann D.A."/>
            <person name="Rohrmann G.F."/>
            <person name="Erlandson M.A."/>
        </authorList>
    </citation>
    <scope>NUCLEOTIDE SEQUENCE [LARGE SCALE GENOMIC DNA]</scope>
    <source>
        <strain evidence="3">MyunGV#8</strain>
    </source>
</reference>
<accession>A0A1S5YE04</accession>
<organism evidence="3 4">
    <name type="scientific">Betabaculovirus altermyunipunctae</name>
    <dbReference type="NCBI Taxonomy" id="3051996"/>
    <lineage>
        <taxon>Viruses</taxon>
        <taxon>Viruses incertae sedis</taxon>
        <taxon>Naldaviricetes</taxon>
        <taxon>Lefavirales</taxon>
        <taxon>Baculoviridae</taxon>
        <taxon>Betabaculovirus</taxon>
    </lineage>
</organism>
<dbReference type="PROSITE" id="PS51750">
    <property type="entry name" value="BRO_N"/>
    <property type="match status" value="1"/>
</dbReference>
<dbReference type="EMBL" id="KX855660">
    <property type="protein sequence ID" value="AQQ80371.1"/>
    <property type="molecule type" value="Genomic_DNA"/>
</dbReference>
<protein>
    <submittedName>
        <fullName evidence="3">BRO-E</fullName>
    </submittedName>
</protein>
<evidence type="ECO:0000256" key="1">
    <source>
        <dbReference type="SAM" id="Coils"/>
    </source>
</evidence>
<evidence type="ECO:0000259" key="2">
    <source>
        <dbReference type="PROSITE" id="PS51750"/>
    </source>
</evidence>
<proteinExistence type="predicted"/>
<feature type="coiled-coil region" evidence="1">
    <location>
        <begin position="151"/>
        <end position="214"/>
    </location>
</feature>
<dbReference type="Proteomes" id="UP000203651">
    <property type="component" value="Segment"/>
</dbReference>
<dbReference type="GeneID" id="39105782"/>
<sequence>MAPRKQVIHFQNEPVDIVYMDKTGPDGLRYYFFDIVPIARLMSLEHPLSKIDPHHVIEEPIDWSRTNSRTTTLVSEAGLYQLLFSGKPVSVRQGMVRNWLFDVVLPAVKMYTDNNPEANYSQQHFEHLSLKGVSVPSCVSNDILGVFKQTVEILERQLKQKDMQLERLIRIHDEQLMRKDEQLVLRERELEIKTDQLNSNAKQLKNTMAILDLKEGQMSEVIAITKKKDAQLEQQFNQLVTLMGKQAKICVDESDEELPLPQNHDTVLMIVRENSTTFKGIAAKRRYVDQQKQKLRYNESMIVVHSKRPDPKRDWNAAMDMVEEIGAKERCQILPNLKRVRFEQVKDADTFERGLKKMFNVNEGF</sequence>
<dbReference type="RefSeq" id="YP_009345822.1">
    <property type="nucleotide sequence ID" value="NC_033780.2"/>
</dbReference>
<name>A0A1S5YE04_9BBAC</name>